<dbReference type="OrthoDB" id="10588334at2759"/>
<sequence>MLNLAFILKNGFGKVVQDHSEALLLLEDAVRGANAVSARVMLAYALS</sequence>
<keyword evidence="2" id="KW-1185">Reference proteome</keyword>
<accession>A0A2V3IGE3</accession>
<dbReference type="Proteomes" id="UP000247409">
    <property type="component" value="Unassembled WGS sequence"/>
</dbReference>
<gene>
    <name evidence="1" type="ORF">BWQ96_10075</name>
</gene>
<comment type="caution">
    <text evidence="1">The sequence shown here is derived from an EMBL/GenBank/DDBJ whole genome shotgun (WGS) entry which is preliminary data.</text>
</comment>
<reference evidence="1 2" key="1">
    <citation type="journal article" date="2018" name="Mol. Biol. Evol.">
        <title>Analysis of the draft genome of the red seaweed Gracilariopsis chorda provides insights into genome size evolution in Rhodophyta.</title>
        <authorList>
            <person name="Lee J."/>
            <person name="Yang E.C."/>
            <person name="Graf L."/>
            <person name="Yang J.H."/>
            <person name="Qiu H."/>
            <person name="Zel Zion U."/>
            <person name="Chan C.X."/>
            <person name="Stephens T.G."/>
            <person name="Weber A.P.M."/>
            <person name="Boo G.H."/>
            <person name="Boo S.M."/>
            <person name="Kim K.M."/>
            <person name="Shin Y."/>
            <person name="Jung M."/>
            <person name="Lee S.J."/>
            <person name="Yim H.S."/>
            <person name="Lee J.H."/>
            <person name="Bhattacharya D."/>
            <person name="Yoon H.S."/>
        </authorList>
    </citation>
    <scope>NUCLEOTIDE SEQUENCE [LARGE SCALE GENOMIC DNA]</scope>
    <source>
        <strain evidence="1 2">SKKU-2015</strain>
        <tissue evidence="1">Whole body</tissue>
    </source>
</reference>
<proteinExistence type="predicted"/>
<evidence type="ECO:0000313" key="1">
    <source>
        <dbReference type="EMBL" id="PXF40220.1"/>
    </source>
</evidence>
<evidence type="ECO:0000313" key="2">
    <source>
        <dbReference type="Proteomes" id="UP000247409"/>
    </source>
</evidence>
<name>A0A2V3IGE3_9FLOR</name>
<organism evidence="1 2">
    <name type="scientific">Gracilariopsis chorda</name>
    <dbReference type="NCBI Taxonomy" id="448386"/>
    <lineage>
        <taxon>Eukaryota</taxon>
        <taxon>Rhodophyta</taxon>
        <taxon>Florideophyceae</taxon>
        <taxon>Rhodymeniophycidae</taxon>
        <taxon>Gracilariales</taxon>
        <taxon>Gracilariaceae</taxon>
        <taxon>Gracilariopsis</taxon>
    </lineage>
</organism>
<protein>
    <submittedName>
        <fullName evidence="1">Uncharacterized protein</fullName>
    </submittedName>
</protein>
<dbReference type="AlphaFoldDB" id="A0A2V3IGE3"/>
<dbReference type="EMBL" id="NBIV01000340">
    <property type="protein sequence ID" value="PXF40220.1"/>
    <property type="molecule type" value="Genomic_DNA"/>
</dbReference>